<dbReference type="EMBL" id="BAABRI010000009">
    <property type="protein sequence ID" value="GAA5482592.1"/>
    <property type="molecule type" value="Genomic_DNA"/>
</dbReference>
<name>A0ABP9UMG0_9BACT</name>
<comment type="caution">
    <text evidence="3">The sequence shown here is derived from an EMBL/GenBank/DDBJ whole genome shotgun (WGS) entry which is preliminary data.</text>
</comment>
<evidence type="ECO:0000259" key="2">
    <source>
        <dbReference type="Pfam" id="PF10592"/>
    </source>
</evidence>
<gene>
    <name evidence="3" type="ORF">Hsar01_01815</name>
</gene>
<feature type="compositionally biased region" description="Basic residues" evidence="1">
    <location>
        <begin position="441"/>
        <end position="451"/>
    </location>
</feature>
<reference evidence="3 4" key="1">
    <citation type="submission" date="2024-02" db="EMBL/GenBank/DDBJ databases">
        <title>Haloferula sargassicola NBRC 104335.</title>
        <authorList>
            <person name="Ichikawa N."/>
            <person name="Katano-Makiyama Y."/>
            <person name="Hidaka K."/>
        </authorList>
    </citation>
    <scope>NUCLEOTIDE SEQUENCE [LARGE SCALE GENOMIC DNA]</scope>
    <source>
        <strain evidence="3 4">NBRC 104335</strain>
    </source>
</reference>
<accession>A0ABP9UMG0</accession>
<dbReference type="Pfam" id="PF10592">
    <property type="entry name" value="AIPR"/>
    <property type="match status" value="1"/>
</dbReference>
<feature type="compositionally biased region" description="Polar residues" evidence="1">
    <location>
        <begin position="454"/>
        <end position="470"/>
    </location>
</feature>
<dbReference type="InterPro" id="IPR018891">
    <property type="entry name" value="AIPR_C"/>
</dbReference>
<feature type="domain" description="Abortive phage infection protein C-terminal" evidence="2">
    <location>
        <begin position="127"/>
        <end position="401"/>
    </location>
</feature>
<keyword evidence="4" id="KW-1185">Reference proteome</keyword>
<feature type="region of interest" description="Disordered" evidence="1">
    <location>
        <begin position="439"/>
        <end position="470"/>
    </location>
</feature>
<organism evidence="3 4">
    <name type="scientific">Haloferula sargassicola</name>
    <dbReference type="NCBI Taxonomy" id="490096"/>
    <lineage>
        <taxon>Bacteria</taxon>
        <taxon>Pseudomonadati</taxon>
        <taxon>Verrucomicrobiota</taxon>
        <taxon>Verrucomicrobiia</taxon>
        <taxon>Verrucomicrobiales</taxon>
        <taxon>Verrucomicrobiaceae</taxon>
        <taxon>Haloferula</taxon>
    </lineage>
</organism>
<evidence type="ECO:0000313" key="3">
    <source>
        <dbReference type="EMBL" id="GAA5482592.1"/>
    </source>
</evidence>
<protein>
    <recommendedName>
        <fullName evidence="2">Abortive phage infection protein C-terminal domain-containing protein</fullName>
    </recommendedName>
</protein>
<proteinExistence type="predicted"/>
<dbReference type="Proteomes" id="UP001476282">
    <property type="component" value="Unassembled WGS sequence"/>
</dbReference>
<evidence type="ECO:0000313" key="4">
    <source>
        <dbReference type="Proteomes" id="UP001476282"/>
    </source>
</evidence>
<sequence>MEQTCNPILWAKVQEIWSALERPDPTFHVHFCGNTKPMVSTQQDRVRESLEDYNSFEVHHHSLDSIVQMFLERKKPKIDAELRAVDKNYFERSDGNIRGIICTFEANEIVKLITDPEDEGKVRHDAFNDNVRVYLTKRNAVNKKIYETALSDESSEFWYLNNGITMTCDSFSYIPGRRSPKISLTNVQIVNGGQTSNALFEAHLNDPDKLENVLVLGRIYETRNRDITSKIAEATNSQTPINTRDLHSNDDIQKKLEESFRDLGLFYERKARQHSKEPKNKRIDALSAGQSHLAYSHGLPEVAKKDRARVFRDLYGTIFNNEVTPQQLLVSLRIYDEIQIRKRTLQKKIRNKEKVDASLLFLIDGGYHVLFAVHELCEVRGIDPYDLAEARKFIPAATDIVKTLVKDEMADDETFTTNRFFKDLKTKTKIQRLVLAEAPKKKVAKKTRARTRPSENPRSSLKNSASESGR</sequence>
<evidence type="ECO:0000256" key="1">
    <source>
        <dbReference type="SAM" id="MobiDB-lite"/>
    </source>
</evidence>